<gene>
    <name evidence="2" type="ORF">DB44_FE00200</name>
</gene>
<evidence type="ECO:0000313" key="3">
    <source>
        <dbReference type="Proteomes" id="UP000031465"/>
    </source>
</evidence>
<comment type="caution">
    <text evidence="2">The sequence shown here is derived from an EMBL/GenBank/DDBJ whole genome shotgun (WGS) entry which is preliminary data.</text>
</comment>
<dbReference type="Proteomes" id="UP000031465">
    <property type="component" value="Unassembled WGS sequence"/>
</dbReference>
<evidence type="ECO:0000313" key="2">
    <source>
        <dbReference type="EMBL" id="KIC70969.1"/>
    </source>
</evidence>
<name>A0A0C1GZG5_9BACT</name>
<proteinExistence type="predicted"/>
<dbReference type="AlphaFoldDB" id="A0A0C1GZG5"/>
<dbReference type="EMBL" id="JSAN01000127">
    <property type="protein sequence ID" value="KIC70969.1"/>
    <property type="molecule type" value="Genomic_DNA"/>
</dbReference>
<dbReference type="PATRIC" id="fig|362787.3.peg.1857"/>
<reference evidence="2 3" key="1">
    <citation type="journal article" date="2014" name="Mol. Biol. Evol.">
        <title>Massive expansion of Ubiquitination-related gene families within the Chlamydiae.</title>
        <authorList>
            <person name="Domman D."/>
            <person name="Collingro A."/>
            <person name="Lagkouvardos I."/>
            <person name="Gehre L."/>
            <person name="Weinmaier T."/>
            <person name="Rattei T."/>
            <person name="Subtil A."/>
            <person name="Horn M."/>
        </authorList>
    </citation>
    <scope>NUCLEOTIDE SEQUENCE [LARGE SCALE GENOMIC DNA]</scope>
    <source>
        <strain evidence="2 3">EI2</strain>
    </source>
</reference>
<sequence>MDPTNHSLQSYVYNSPTQSNEIDTSSNFEDTHQSNVESPTFHTEDSTSSNTGFVVSLNRQPYTEGAQLRESLLSQQFQQVTNVSSTTDSTIPASIEKQIETINGVMKLGILTKLRAKKLEINIVQSADRNQGVQDQLCLNYIHAKQGRMISLTHPAKGGLPVLLEREEDFLKDKKIDDPSLLNELSERAHCSMLFVLKIEEKDSYGDAILKLIDADDNEKTSGVFIPTNQFGCAETRANGTIHPNNISYVILPERLKPYQKQLNIDSTKLIFVSSKPMSLPYNIGNQTKAILTINSPDYFEALDELNESEMFTHMLRSKTDQELGQ</sequence>
<accession>A0A0C1GZG5</accession>
<feature type="region of interest" description="Disordered" evidence="1">
    <location>
        <begin position="1"/>
        <end position="52"/>
    </location>
</feature>
<evidence type="ECO:0000256" key="1">
    <source>
        <dbReference type="SAM" id="MobiDB-lite"/>
    </source>
</evidence>
<organism evidence="2 3">
    <name type="scientific">Candidatus Protochlamydia amoebophila</name>
    <dbReference type="NCBI Taxonomy" id="362787"/>
    <lineage>
        <taxon>Bacteria</taxon>
        <taxon>Pseudomonadati</taxon>
        <taxon>Chlamydiota</taxon>
        <taxon>Chlamydiia</taxon>
        <taxon>Parachlamydiales</taxon>
        <taxon>Parachlamydiaceae</taxon>
        <taxon>Candidatus Protochlamydia</taxon>
    </lineage>
</organism>
<protein>
    <submittedName>
        <fullName evidence="2">Uncharacterized protein</fullName>
    </submittedName>
</protein>